<keyword evidence="1" id="KW-0472">Membrane</keyword>
<reference evidence="3 4" key="1">
    <citation type="submission" date="2019-03" db="EMBL/GenBank/DDBJ databases">
        <authorList>
            <person name="Gaulin E."/>
            <person name="Dumas B."/>
        </authorList>
    </citation>
    <scope>NUCLEOTIDE SEQUENCE [LARGE SCALE GENOMIC DNA]</scope>
    <source>
        <strain evidence="3">CBS 568.67</strain>
    </source>
</reference>
<keyword evidence="1" id="KW-1133">Transmembrane helix</keyword>
<keyword evidence="1" id="KW-0812">Transmembrane</keyword>
<dbReference type="PANTHER" id="PTHR34859">
    <property type="entry name" value="UNNAMED PRODUCT"/>
    <property type="match status" value="1"/>
</dbReference>
<name>A0A485KCC1_9STRA</name>
<sequence>MAQSHPTDLDNSVAMNANIPKDYGRGEGYPWKFGDALNDSGMILRCERDKGKGNCEKCGQIIYPKCASGYVVLGCKICHAVAPALLSNENVLDEEGVMNPVFNLDDAVNDQALVPYGRGAGYPWKFGDSLNHDGQFNRCQAANGNGNCELCGYNIYPKCKPGYTGTPSACAICYPTAHVLAANDALALEAMQLTETATDDTASVATAAAFGGAFVALFTLFVVKKVRQRMANTGERKGFLAI</sequence>
<protein>
    <submittedName>
        <fullName evidence="3">Aste57867_2248 protein</fullName>
    </submittedName>
</protein>
<dbReference type="Proteomes" id="UP000332933">
    <property type="component" value="Unassembled WGS sequence"/>
</dbReference>
<proteinExistence type="predicted"/>
<keyword evidence="4" id="KW-1185">Reference proteome</keyword>
<dbReference type="PANTHER" id="PTHR34859:SF2">
    <property type="entry name" value="LYSM DOMAIN-CONTAINING PROTEIN"/>
    <property type="match status" value="1"/>
</dbReference>
<dbReference type="EMBL" id="VJMH01000242">
    <property type="protein sequence ID" value="KAF0717515.1"/>
    <property type="molecule type" value="Genomic_DNA"/>
</dbReference>
<accession>A0A485KCC1</accession>
<dbReference type="OrthoDB" id="71572at2759"/>
<evidence type="ECO:0000313" key="3">
    <source>
        <dbReference type="EMBL" id="VFT79451.1"/>
    </source>
</evidence>
<evidence type="ECO:0000256" key="1">
    <source>
        <dbReference type="SAM" id="Phobius"/>
    </source>
</evidence>
<feature type="transmembrane region" description="Helical" evidence="1">
    <location>
        <begin position="202"/>
        <end position="223"/>
    </location>
</feature>
<gene>
    <name evidence="3" type="primary">Aste57867_2248</name>
    <name evidence="2" type="ORF">As57867_002243</name>
    <name evidence="3" type="ORF">ASTE57867_2248</name>
</gene>
<dbReference type="EMBL" id="CAADRA010000242">
    <property type="protein sequence ID" value="VFT79451.1"/>
    <property type="molecule type" value="Genomic_DNA"/>
</dbReference>
<dbReference type="AlphaFoldDB" id="A0A485KCC1"/>
<evidence type="ECO:0000313" key="4">
    <source>
        <dbReference type="Proteomes" id="UP000332933"/>
    </source>
</evidence>
<organism evidence="3 4">
    <name type="scientific">Aphanomyces stellatus</name>
    <dbReference type="NCBI Taxonomy" id="120398"/>
    <lineage>
        <taxon>Eukaryota</taxon>
        <taxon>Sar</taxon>
        <taxon>Stramenopiles</taxon>
        <taxon>Oomycota</taxon>
        <taxon>Saprolegniomycetes</taxon>
        <taxon>Saprolegniales</taxon>
        <taxon>Verrucalvaceae</taxon>
        <taxon>Aphanomyces</taxon>
    </lineage>
</organism>
<evidence type="ECO:0000313" key="2">
    <source>
        <dbReference type="EMBL" id="KAF0717515.1"/>
    </source>
</evidence>
<reference evidence="2" key="2">
    <citation type="submission" date="2019-06" db="EMBL/GenBank/DDBJ databases">
        <title>Genomics analysis of Aphanomyces spp. identifies a new class of oomycete effector associated with host adaptation.</title>
        <authorList>
            <person name="Gaulin E."/>
        </authorList>
    </citation>
    <scope>NUCLEOTIDE SEQUENCE</scope>
    <source>
        <strain evidence="2">CBS 578.67</strain>
    </source>
</reference>